<protein>
    <submittedName>
        <fullName evidence="7">Type II toxin-antitoxin system HipA family toxin</fullName>
    </submittedName>
</protein>
<dbReference type="PANTHER" id="PTHR37419:SF1">
    <property type="entry name" value="SERINE_THREONINE-PROTEIN KINASE TOXIN HIPA"/>
    <property type="match status" value="1"/>
</dbReference>
<feature type="domain" description="HipA-like C-terminal" evidence="5">
    <location>
        <begin position="149"/>
        <end position="374"/>
    </location>
</feature>
<name>A0A4R9A4Y3_9MICO</name>
<proteinExistence type="inferred from homology"/>
<keyword evidence="2" id="KW-0808">Transferase</keyword>
<comment type="caution">
    <text evidence="7">The sequence shown here is derived from an EMBL/GenBank/DDBJ whole genome shotgun (WGS) entry which is preliminary data.</text>
</comment>
<dbReference type="PANTHER" id="PTHR37419">
    <property type="entry name" value="SERINE/THREONINE-PROTEIN KINASE TOXIN HIPA"/>
    <property type="match status" value="1"/>
</dbReference>
<dbReference type="RefSeq" id="WP_134518837.1">
    <property type="nucleotide sequence ID" value="NZ_SOHE01000030.1"/>
</dbReference>
<sequence length="437" mass="47970">MGDLRVELYGELVGHLVGTDRRMFDFVTAKNAIDTFGLGSTILSAAVPFDLVSNRSRAARRRNFFAELLPEGTALDTLAAEIRVSTDDTIALLARFGRDVAGAIQIYDPEAPGEPRTPAVALVDGAEVGRMLTNTQTAPLGNRPQSGRTSLAGVQDKIVLARQDDHWFQVLEGYPSTHIIKPPSMRYPTITFDEEYGFRAAKAAGLTTLHTWIEDFGGVPGLVIERYDRSPHAPQGRIHQEDMNQALGASKNEKYQEYGGKVSLKRIADVLGRDGDRASVEQLLRLLTVSQAVGNLDMHAKNVSMLHLPDGGTRMSPAYDVVPQTHLDSDGKMALAVNRKYSHAAITIDDLVAEGEAWKVRAPRLIITSVLETVESFARSETPAPQAYAGLQDDIMRFTKNLLSGRPTGSNPSRWSRREERAIETRRDVLRESPSVG</sequence>
<evidence type="ECO:0000313" key="7">
    <source>
        <dbReference type="EMBL" id="TFD52178.1"/>
    </source>
</evidence>
<dbReference type="AlphaFoldDB" id="A0A4R9A4Y3"/>
<reference evidence="7 8" key="1">
    <citation type="submission" date="2019-03" db="EMBL/GenBank/DDBJ databases">
        <title>Genomics of glacier-inhabiting Cryobacterium strains.</title>
        <authorList>
            <person name="Liu Q."/>
            <person name="Xin Y.-H."/>
        </authorList>
    </citation>
    <scope>NUCLEOTIDE SEQUENCE [LARGE SCALE GENOMIC DNA]</scope>
    <source>
        <strain evidence="7 8">Hh14</strain>
    </source>
</reference>
<evidence type="ECO:0000256" key="2">
    <source>
        <dbReference type="ARBA" id="ARBA00022679"/>
    </source>
</evidence>
<dbReference type="InterPro" id="IPR052028">
    <property type="entry name" value="HipA_Ser/Thr_kinase"/>
</dbReference>
<keyword evidence="3" id="KW-0418">Kinase</keyword>
<feature type="domain" description="HipA N-terminal subdomain 1" evidence="6">
    <location>
        <begin position="4"/>
        <end position="106"/>
    </location>
</feature>
<feature type="compositionally biased region" description="Basic and acidic residues" evidence="4">
    <location>
        <begin position="416"/>
        <end position="431"/>
    </location>
</feature>
<dbReference type="EMBL" id="SOHE01000030">
    <property type="protein sequence ID" value="TFD52178.1"/>
    <property type="molecule type" value="Genomic_DNA"/>
</dbReference>
<evidence type="ECO:0000256" key="4">
    <source>
        <dbReference type="SAM" id="MobiDB-lite"/>
    </source>
</evidence>
<dbReference type="Proteomes" id="UP000297447">
    <property type="component" value="Unassembled WGS sequence"/>
</dbReference>
<dbReference type="GO" id="GO:0004674">
    <property type="term" value="F:protein serine/threonine kinase activity"/>
    <property type="evidence" value="ECO:0007669"/>
    <property type="project" value="TreeGrafter"/>
</dbReference>
<dbReference type="NCBIfam" id="TIGR03071">
    <property type="entry name" value="couple_hipA"/>
    <property type="match status" value="1"/>
</dbReference>
<dbReference type="InterPro" id="IPR017508">
    <property type="entry name" value="HipA_N1"/>
</dbReference>
<comment type="similarity">
    <text evidence="1">Belongs to the HipA Ser/Thr kinase family.</text>
</comment>
<dbReference type="GO" id="GO:0005829">
    <property type="term" value="C:cytosol"/>
    <property type="evidence" value="ECO:0007669"/>
    <property type="project" value="TreeGrafter"/>
</dbReference>
<gene>
    <name evidence="7" type="ORF">E3T55_06865</name>
</gene>
<organism evidence="7 8">
    <name type="scientific">Cryobacterium frigoriphilum</name>
    <dbReference type="NCBI Taxonomy" id="1259150"/>
    <lineage>
        <taxon>Bacteria</taxon>
        <taxon>Bacillati</taxon>
        <taxon>Actinomycetota</taxon>
        <taxon>Actinomycetes</taxon>
        <taxon>Micrococcales</taxon>
        <taxon>Microbacteriaceae</taxon>
        <taxon>Cryobacterium</taxon>
    </lineage>
</organism>
<dbReference type="Pfam" id="PF13657">
    <property type="entry name" value="Couple_hipA"/>
    <property type="match status" value="1"/>
</dbReference>
<feature type="region of interest" description="Disordered" evidence="4">
    <location>
        <begin position="402"/>
        <end position="437"/>
    </location>
</feature>
<dbReference type="Pfam" id="PF07804">
    <property type="entry name" value="HipA_C"/>
    <property type="match status" value="1"/>
</dbReference>
<evidence type="ECO:0000259" key="6">
    <source>
        <dbReference type="Pfam" id="PF13657"/>
    </source>
</evidence>
<dbReference type="InterPro" id="IPR012893">
    <property type="entry name" value="HipA-like_C"/>
</dbReference>
<keyword evidence="8" id="KW-1185">Reference proteome</keyword>
<accession>A0A4R9A4Y3</accession>
<evidence type="ECO:0000259" key="5">
    <source>
        <dbReference type="Pfam" id="PF07804"/>
    </source>
</evidence>
<dbReference type="OrthoDB" id="3182374at2"/>
<evidence type="ECO:0000256" key="3">
    <source>
        <dbReference type="ARBA" id="ARBA00022777"/>
    </source>
</evidence>
<evidence type="ECO:0000313" key="8">
    <source>
        <dbReference type="Proteomes" id="UP000297447"/>
    </source>
</evidence>
<evidence type="ECO:0000256" key="1">
    <source>
        <dbReference type="ARBA" id="ARBA00010164"/>
    </source>
</evidence>